<evidence type="ECO:0000256" key="1">
    <source>
        <dbReference type="SAM" id="SignalP"/>
    </source>
</evidence>
<name>A0ABW2MSW2_9FLAO</name>
<dbReference type="Proteomes" id="UP001596415">
    <property type="component" value="Unassembled WGS sequence"/>
</dbReference>
<gene>
    <name evidence="2" type="ORF">ACFQO1_09925</name>
</gene>
<evidence type="ECO:0008006" key="4">
    <source>
        <dbReference type="Google" id="ProtNLM"/>
    </source>
</evidence>
<feature type="signal peptide" evidence="1">
    <location>
        <begin position="1"/>
        <end position="21"/>
    </location>
</feature>
<accession>A0ABW2MSW2</accession>
<proteinExistence type="predicted"/>
<protein>
    <recommendedName>
        <fullName evidence="4">Lipoprotein</fullName>
    </recommendedName>
</protein>
<reference evidence="3" key="1">
    <citation type="journal article" date="2019" name="Int. J. Syst. Evol. Microbiol.">
        <title>The Global Catalogue of Microorganisms (GCM) 10K type strain sequencing project: providing services to taxonomists for standard genome sequencing and annotation.</title>
        <authorList>
            <consortium name="The Broad Institute Genomics Platform"/>
            <consortium name="The Broad Institute Genome Sequencing Center for Infectious Disease"/>
            <person name="Wu L."/>
            <person name="Ma J."/>
        </authorList>
    </citation>
    <scope>NUCLEOTIDE SEQUENCE [LARGE SCALE GENOMIC DNA]</scope>
    <source>
        <strain evidence="3">CGMCC 1.16306</strain>
    </source>
</reference>
<dbReference type="EMBL" id="JBHTBN010000005">
    <property type="protein sequence ID" value="MFC7358006.1"/>
    <property type="molecule type" value="Genomic_DNA"/>
</dbReference>
<feature type="chain" id="PRO_5046164767" description="Lipoprotein" evidence="1">
    <location>
        <begin position="22"/>
        <end position="61"/>
    </location>
</feature>
<comment type="caution">
    <text evidence="2">The sequence shown here is derived from an EMBL/GenBank/DDBJ whole genome shotgun (WGS) entry which is preliminary data.</text>
</comment>
<evidence type="ECO:0000313" key="2">
    <source>
        <dbReference type="EMBL" id="MFC7358006.1"/>
    </source>
</evidence>
<dbReference type="PROSITE" id="PS51257">
    <property type="entry name" value="PROKAR_LIPOPROTEIN"/>
    <property type="match status" value="1"/>
</dbReference>
<evidence type="ECO:0000313" key="3">
    <source>
        <dbReference type="Proteomes" id="UP001596415"/>
    </source>
</evidence>
<keyword evidence="1" id="KW-0732">Signal</keyword>
<dbReference type="RefSeq" id="WP_380217887.1">
    <property type="nucleotide sequence ID" value="NZ_JBHTBN010000005.1"/>
</dbReference>
<sequence>MKNLVYIISILIFTASFTSCGTASHAVKSDTEVAGYTLKNKKELMQQKILNTNSKTIVATP</sequence>
<organism evidence="2 3">
    <name type="scientific">Jejudonia soesokkakensis</name>
    <dbReference type="NCBI Taxonomy" id="1323432"/>
    <lineage>
        <taxon>Bacteria</taxon>
        <taxon>Pseudomonadati</taxon>
        <taxon>Bacteroidota</taxon>
        <taxon>Flavobacteriia</taxon>
        <taxon>Flavobacteriales</taxon>
        <taxon>Flavobacteriaceae</taxon>
        <taxon>Jejudonia</taxon>
    </lineage>
</organism>
<keyword evidence="3" id="KW-1185">Reference proteome</keyword>